<protein>
    <submittedName>
        <fullName evidence="1">Uncharacterized protein</fullName>
    </submittedName>
</protein>
<keyword evidence="2" id="KW-1185">Reference proteome</keyword>
<accession>A0A814DEE4</accession>
<proteinExistence type="predicted"/>
<dbReference type="AlphaFoldDB" id="A0A814DEE4"/>
<sequence>MSNSLETILFITDSATCHTKTKVKKFSDVGWFGANLIKKDFRSKWLDWYLNDEKFTPKVEICGLLVIKMLLSGFQKFGQVSKISKLEMALNIVVFLDTNLDGLLEYQANKYHFVLIKRLRPNVKLMIMLTRITI</sequence>
<evidence type="ECO:0000313" key="1">
    <source>
        <dbReference type="EMBL" id="CAF0953085.1"/>
    </source>
</evidence>
<gene>
    <name evidence="1" type="ORF">OXX778_LOCUS14050</name>
</gene>
<organism evidence="1 2">
    <name type="scientific">Brachionus calyciflorus</name>
    <dbReference type="NCBI Taxonomy" id="104777"/>
    <lineage>
        <taxon>Eukaryota</taxon>
        <taxon>Metazoa</taxon>
        <taxon>Spiralia</taxon>
        <taxon>Gnathifera</taxon>
        <taxon>Rotifera</taxon>
        <taxon>Eurotatoria</taxon>
        <taxon>Monogononta</taxon>
        <taxon>Pseudotrocha</taxon>
        <taxon>Ploima</taxon>
        <taxon>Brachionidae</taxon>
        <taxon>Brachionus</taxon>
    </lineage>
</organism>
<dbReference type="EMBL" id="CAJNOC010002816">
    <property type="protein sequence ID" value="CAF0953085.1"/>
    <property type="molecule type" value="Genomic_DNA"/>
</dbReference>
<name>A0A814DEE4_9BILA</name>
<evidence type="ECO:0000313" key="2">
    <source>
        <dbReference type="Proteomes" id="UP000663879"/>
    </source>
</evidence>
<comment type="caution">
    <text evidence="1">The sequence shown here is derived from an EMBL/GenBank/DDBJ whole genome shotgun (WGS) entry which is preliminary data.</text>
</comment>
<dbReference type="Proteomes" id="UP000663879">
    <property type="component" value="Unassembled WGS sequence"/>
</dbReference>
<reference evidence="1" key="1">
    <citation type="submission" date="2021-02" db="EMBL/GenBank/DDBJ databases">
        <authorList>
            <person name="Nowell W R."/>
        </authorList>
    </citation>
    <scope>NUCLEOTIDE SEQUENCE</scope>
    <source>
        <strain evidence="1">Ploen Becks lab</strain>
    </source>
</reference>